<dbReference type="PANTHER" id="PTHR47506:SF6">
    <property type="entry name" value="HTH-TYPE TRANSCRIPTIONAL REPRESSOR NEMR"/>
    <property type="match status" value="1"/>
</dbReference>
<protein>
    <submittedName>
        <fullName evidence="6">TetR family transcriptional regulator</fullName>
    </submittedName>
</protein>
<dbReference type="EMBL" id="PVTJ01000003">
    <property type="protein sequence ID" value="PRY59605.1"/>
    <property type="molecule type" value="Genomic_DNA"/>
</dbReference>
<keyword evidence="1" id="KW-0805">Transcription regulation</keyword>
<evidence type="ECO:0000313" key="7">
    <source>
        <dbReference type="Proteomes" id="UP000238176"/>
    </source>
</evidence>
<name>A0A2T0UNV1_9ACTN</name>
<gene>
    <name evidence="6" type="ORF">B0I28_10379</name>
</gene>
<dbReference type="Proteomes" id="UP000238176">
    <property type="component" value="Unassembled WGS sequence"/>
</dbReference>
<dbReference type="InterPro" id="IPR009057">
    <property type="entry name" value="Homeodomain-like_sf"/>
</dbReference>
<feature type="domain" description="HTH tetR-type" evidence="5">
    <location>
        <begin position="210"/>
        <end position="270"/>
    </location>
</feature>
<organism evidence="6 7">
    <name type="scientific">Glycomyces artemisiae</name>
    <dbReference type="NCBI Taxonomy" id="1076443"/>
    <lineage>
        <taxon>Bacteria</taxon>
        <taxon>Bacillati</taxon>
        <taxon>Actinomycetota</taxon>
        <taxon>Actinomycetes</taxon>
        <taxon>Glycomycetales</taxon>
        <taxon>Glycomycetaceae</taxon>
        <taxon>Glycomyces</taxon>
    </lineage>
</organism>
<sequence length="393" mass="42963">MPEVRRYAPGLARREELLDAARDLFAAEGFGGVSLRGIAAKAGISHASLLRYFASKDELLLALLGRWEDANQDWYAAHADLPPQTAVPALARRNAEVTGYVELFAALTGDAASASHPAHEHVRRRYAQLRTLSHGEHTVDSALIAVWDGLQIMSLYLDGLDVPTELEAYYARPAGPGGDLSAEAPDAEAGMAVPVLDGPEAEESGYAPGRERRAKILDSATELFAERGYSSTSLSDIASRVGSSKSTLLHHFGSKDALLTAVLTRRDERVNERIREPLAPRAFLREVVEGARGDAARPGLIELYTVLSGEATALAHPAHGYFKRRFEWVVAHFASVFAMLKESGQIGAHRDPQREAVWFVALWDGLQVQWLYDPASVDIDAELKSHLERMLLP</sequence>
<evidence type="ECO:0000256" key="2">
    <source>
        <dbReference type="ARBA" id="ARBA00023125"/>
    </source>
</evidence>
<dbReference type="GO" id="GO:0003677">
    <property type="term" value="F:DNA binding"/>
    <property type="evidence" value="ECO:0007669"/>
    <property type="project" value="UniProtKB-UniRule"/>
</dbReference>
<evidence type="ECO:0000256" key="4">
    <source>
        <dbReference type="PROSITE-ProRule" id="PRU00335"/>
    </source>
</evidence>
<evidence type="ECO:0000256" key="3">
    <source>
        <dbReference type="ARBA" id="ARBA00023163"/>
    </source>
</evidence>
<keyword evidence="7" id="KW-1185">Reference proteome</keyword>
<evidence type="ECO:0000259" key="5">
    <source>
        <dbReference type="PROSITE" id="PS50977"/>
    </source>
</evidence>
<feature type="domain" description="HTH tetR-type" evidence="5">
    <location>
        <begin position="11"/>
        <end position="71"/>
    </location>
</feature>
<dbReference type="OrthoDB" id="7505659at2"/>
<dbReference type="FunFam" id="1.10.10.60:FF:000141">
    <property type="entry name" value="TetR family transcriptional regulator"/>
    <property type="match status" value="1"/>
</dbReference>
<keyword evidence="3" id="KW-0804">Transcription</keyword>
<dbReference type="SUPFAM" id="SSF48498">
    <property type="entry name" value="Tetracyclin repressor-like, C-terminal domain"/>
    <property type="match status" value="1"/>
</dbReference>
<dbReference type="AlphaFoldDB" id="A0A2T0UNV1"/>
<evidence type="ECO:0000256" key="1">
    <source>
        <dbReference type="ARBA" id="ARBA00023015"/>
    </source>
</evidence>
<keyword evidence="2 4" id="KW-0238">DNA-binding</keyword>
<dbReference type="Pfam" id="PF00440">
    <property type="entry name" value="TetR_N"/>
    <property type="match status" value="2"/>
</dbReference>
<feature type="DNA-binding region" description="H-T-H motif" evidence="4">
    <location>
        <begin position="233"/>
        <end position="252"/>
    </location>
</feature>
<dbReference type="RefSeq" id="WP_106363528.1">
    <property type="nucleotide sequence ID" value="NZ_PVTJ01000003.1"/>
</dbReference>
<dbReference type="SUPFAM" id="SSF46689">
    <property type="entry name" value="Homeodomain-like"/>
    <property type="match status" value="2"/>
</dbReference>
<feature type="DNA-binding region" description="H-T-H motif" evidence="4">
    <location>
        <begin position="34"/>
        <end position="53"/>
    </location>
</feature>
<comment type="caution">
    <text evidence="6">The sequence shown here is derived from an EMBL/GenBank/DDBJ whole genome shotgun (WGS) entry which is preliminary data.</text>
</comment>
<accession>A0A2T0UNV1</accession>
<dbReference type="InterPro" id="IPR001647">
    <property type="entry name" value="HTH_TetR"/>
</dbReference>
<dbReference type="InterPro" id="IPR036271">
    <property type="entry name" value="Tet_transcr_reg_TetR-rel_C_sf"/>
</dbReference>
<dbReference type="PANTHER" id="PTHR47506">
    <property type="entry name" value="TRANSCRIPTIONAL REGULATORY PROTEIN"/>
    <property type="match status" value="1"/>
</dbReference>
<proteinExistence type="predicted"/>
<dbReference type="Gene3D" id="1.10.357.10">
    <property type="entry name" value="Tetracycline Repressor, domain 2"/>
    <property type="match status" value="2"/>
</dbReference>
<evidence type="ECO:0000313" key="6">
    <source>
        <dbReference type="EMBL" id="PRY59605.1"/>
    </source>
</evidence>
<dbReference type="PRINTS" id="PR00455">
    <property type="entry name" value="HTHTETR"/>
</dbReference>
<reference evidence="6 7" key="1">
    <citation type="submission" date="2018-03" db="EMBL/GenBank/DDBJ databases">
        <title>Genomic Encyclopedia of Type Strains, Phase III (KMG-III): the genomes of soil and plant-associated and newly described type strains.</title>
        <authorList>
            <person name="Whitman W."/>
        </authorList>
    </citation>
    <scope>NUCLEOTIDE SEQUENCE [LARGE SCALE GENOMIC DNA]</scope>
    <source>
        <strain evidence="6 7">CGMCC 4.7067</strain>
    </source>
</reference>
<dbReference type="PROSITE" id="PS50977">
    <property type="entry name" value="HTH_TETR_2"/>
    <property type="match status" value="2"/>
</dbReference>
<dbReference type="GO" id="GO:0045892">
    <property type="term" value="P:negative regulation of DNA-templated transcription"/>
    <property type="evidence" value="ECO:0007669"/>
    <property type="project" value="UniProtKB-ARBA"/>
</dbReference>